<comment type="similarity">
    <text evidence="1">Belongs to the trichodiene synthase family.</text>
</comment>
<dbReference type="Pfam" id="PF06330">
    <property type="entry name" value="TRI5"/>
    <property type="match status" value="1"/>
</dbReference>
<reference evidence="3 4" key="1">
    <citation type="submission" date="2021-08" db="EMBL/GenBank/DDBJ databases">
        <title>Draft Genome Sequence of Phanerochaete sordida strain YK-624.</title>
        <authorList>
            <person name="Mori T."/>
            <person name="Dohra H."/>
            <person name="Suzuki T."/>
            <person name="Kawagishi H."/>
            <person name="Hirai H."/>
        </authorList>
    </citation>
    <scope>NUCLEOTIDE SEQUENCE [LARGE SCALE GENOMIC DNA]</scope>
    <source>
        <strain evidence="3 4">YK-624</strain>
    </source>
</reference>
<name>A0A9P3GKA1_9APHY</name>
<dbReference type="OrthoDB" id="2998174at2759"/>
<evidence type="ECO:0000256" key="1">
    <source>
        <dbReference type="ARBA" id="ARBA00007946"/>
    </source>
</evidence>
<dbReference type="SUPFAM" id="SSF48576">
    <property type="entry name" value="Terpenoid synthases"/>
    <property type="match status" value="1"/>
</dbReference>
<dbReference type="Proteomes" id="UP000703269">
    <property type="component" value="Unassembled WGS sequence"/>
</dbReference>
<dbReference type="AlphaFoldDB" id="A0A9P3GKA1"/>
<dbReference type="InterPro" id="IPR008949">
    <property type="entry name" value="Isoprenoid_synthase_dom_sf"/>
</dbReference>
<keyword evidence="4" id="KW-1185">Reference proteome</keyword>
<organism evidence="3 4">
    <name type="scientific">Phanerochaete sordida</name>
    <dbReference type="NCBI Taxonomy" id="48140"/>
    <lineage>
        <taxon>Eukaryota</taxon>
        <taxon>Fungi</taxon>
        <taxon>Dikarya</taxon>
        <taxon>Basidiomycota</taxon>
        <taxon>Agaricomycotina</taxon>
        <taxon>Agaricomycetes</taxon>
        <taxon>Polyporales</taxon>
        <taxon>Phanerochaetaceae</taxon>
        <taxon>Phanerochaete</taxon>
    </lineage>
</organism>
<accession>A0A9P3GKA1</accession>
<evidence type="ECO:0000313" key="3">
    <source>
        <dbReference type="EMBL" id="GJE96488.1"/>
    </source>
</evidence>
<dbReference type="GO" id="GO:0016838">
    <property type="term" value="F:carbon-oxygen lyase activity, acting on phosphates"/>
    <property type="evidence" value="ECO:0007669"/>
    <property type="project" value="InterPro"/>
</dbReference>
<dbReference type="InterPro" id="IPR024652">
    <property type="entry name" value="Trichodiene_synth"/>
</dbReference>
<comment type="caution">
    <text evidence="3">The sequence shown here is derived from an EMBL/GenBank/DDBJ whole genome shotgun (WGS) entry which is preliminary data.</text>
</comment>
<evidence type="ECO:0000256" key="2">
    <source>
        <dbReference type="ARBA" id="ARBA00023239"/>
    </source>
</evidence>
<gene>
    <name evidence="3" type="ORF">PsYK624_126850</name>
</gene>
<proteinExistence type="inferred from homology"/>
<sequence>MDSVTDINIALPPGKPSSRPADAHYSSGEDDLQNLARHVVNSLLARTGIQIITALPPQNAYVEQRVRATVATWDVGDIPAARLERYIVSGIQLGAVGYAHTAPETQVLIGLYTVCGLSVDDGECDASALSEFAIRLQTGRPQLLPILDRFAEVLAQMPDFFNLYLATTVLTDTLNFVNSTLFEKDLEGMQLRPAAGQYPLYKRARNGLGDVFAAYIWDKFSFPDVSTIIQALP</sequence>
<evidence type="ECO:0000313" key="4">
    <source>
        <dbReference type="Proteomes" id="UP000703269"/>
    </source>
</evidence>
<dbReference type="EMBL" id="BPQB01000060">
    <property type="protein sequence ID" value="GJE96488.1"/>
    <property type="molecule type" value="Genomic_DNA"/>
</dbReference>
<keyword evidence="2" id="KW-0456">Lyase</keyword>
<dbReference type="Gene3D" id="1.10.600.10">
    <property type="entry name" value="Farnesyl Diphosphate Synthase"/>
    <property type="match status" value="1"/>
</dbReference>
<protein>
    <submittedName>
        <fullName evidence="3">Uncharacterized protein</fullName>
    </submittedName>
</protein>